<dbReference type="PRINTS" id="PR00507">
    <property type="entry name" value="N12N6MTFRASE"/>
</dbReference>
<dbReference type="InterPro" id="IPR050953">
    <property type="entry name" value="N4_N6_ade-DNA_methylase"/>
</dbReference>
<reference evidence="13 14" key="1">
    <citation type="submission" date="2018-02" db="EMBL/GenBank/DDBJ databases">
        <title>Genomic Encyclopedia of Archaeal and Bacterial Type Strains, Phase II (KMG-II): from individual species to whole genera.</title>
        <authorList>
            <person name="Goeker M."/>
        </authorList>
    </citation>
    <scope>NUCLEOTIDE SEQUENCE [LARGE SCALE GENOMIC DNA]</scope>
    <source>
        <strain evidence="13 14">DSM 29526</strain>
    </source>
</reference>
<dbReference type="RefSeq" id="WP_211295149.1">
    <property type="nucleotide sequence ID" value="NZ_PTJC01000005.1"/>
</dbReference>
<dbReference type="InterPro" id="IPR029063">
    <property type="entry name" value="SAM-dependent_MTases_sf"/>
</dbReference>
<name>A0A2S6I8D7_9BACT</name>
<evidence type="ECO:0000256" key="5">
    <source>
        <dbReference type="ARBA" id="ARBA00022747"/>
    </source>
</evidence>
<feature type="domain" description="TaqI-like C-terminal specificity" evidence="10">
    <location>
        <begin position="1035"/>
        <end position="1189"/>
    </location>
</feature>
<gene>
    <name evidence="13" type="ORF">CLV84_0706</name>
</gene>
<dbReference type="Pfam" id="PF07669">
    <property type="entry name" value="Eco57I"/>
    <property type="match status" value="1"/>
</dbReference>
<dbReference type="GO" id="GO:0032259">
    <property type="term" value="P:methylation"/>
    <property type="evidence" value="ECO:0007669"/>
    <property type="project" value="UniProtKB-KW"/>
</dbReference>
<evidence type="ECO:0000256" key="7">
    <source>
        <dbReference type="ARBA" id="ARBA00047942"/>
    </source>
</evidence>
<dbReference type="Pfam" id="PF12950">
    <property type="entry name" value="TaqI_C"/>
    <property type="match status" value="1"/>
</dbReference>
<feature type="domain" description="Type II methyltransferase M.TaqI-like" evidence="9">
    <location>
        <begin position="608"/>
        <end position="917"/>
    </location>
</feature>
<comment type="caution">
    <text evidence="13">The sequence shown here is derived from an EMBL/GenBank/DDBJ whole genome shotgun (WGS) entry which is preliminary data.</text>
</comment>
<dbReference type="Pfam" id="PF23653">
    <property type="entry name" value="DUF7149"/>
    <property type="match status" value="1"/>
</dbReference>
<evidence type="ECO:0000256" key="1">
    <source>
        <dbReference type="ARBA" id="ARBA00011900"/>
    </source>
</evidence>
<dbReference type="InterPro" id="IPR056716">
    <property type="entry name" value="DUF7814"/>
</dbReference>
<proteinExistence type="predicted"/>
<dbReference type="InterPro" id="IPR002052">
    <property type="entry name" value="DNA_methylase_N6_adenine_CS"/>
</dbReference>
<dbReference type="EMBL" id="PTJC01000005">
    <property type="protein sequence ID" value="PPK87755.1"/>
    <property type="molecule type" value="Genomic_DNA"/>
</dbReference>
<evidence type="ECO:0000259" key="9">
    <source>
        <dbReference type="Pfam" id="PF07669"/>
    </source>
</evidence>
<dbReference type="PANTHER" id="PTHR33841:SF1">
    <property type="entry name" value="DNA METHYLTRANSFERASE A"/>
    <property type="match status" value="1"/>
</dbReference>
<dbReference type="GO" id="GO:0003677">
    <property type="term" value="F:DNA binding"/>
    <property type="evidence" value="ECO:0007669"/>
    <property type="project" value="UniProtKB-KW"/>
</dbReference>
<dbReference type="GO" id="GO:0009007">
    <property type="term" value="F:site-specific DNA-methyltransferase (adenine-specific) activity"/>
    <property type="evidence" value="ECO:0007669"/>
    <property type="project" value="UniProtKB-EC"/>
</dbReference>
<evidence type="ECO:0000259" key="11">
    <source>
        <dbReference type="Pfam" id="PF23653"/>
    </source>
</evidence>
<evidence type="ECO:0000313" key="14">
    <source>
        <dbReference type="Proteomes" id="UP000237662"/>
    </source>
</evidence>
<evidence type="ECO:0000256" key="8">
    <source>
        <dbReference type="SAM" id="Coils"/>
    </source>
</evidence>
<feature type="coiled-coil region" evidence="8">
    <location>
        <begin position="773"/>
        <end position="800"/>
    </location>
</feature>
<keyword evidence="4" id="KW-0949">S-adenosyl-L-methionine</keyword>
<dbReference type="SUPFAM" id="SSF53335">
    <property type="entry name" value="S-adenosyl-L-methionine-dependent methyltransferases"/>
    <property type="match status" value="1"/>
</dbReference>
<feature type="domain" description="DUF7149" evidence="11">
    <location>
        <begin position="2"/>
        <end position="189"/>
    </location>
</feature>
<organism evidence="13 14">
    <name type="scientific">Neolewinella xylanilytica</name>
    <dbReference type="NCBI Taxonomy" id="1514080"/>
    <lineage>
        <taxon>Bacteria</taxon>
        <taxon>Pseudomonadati</taxon>
        <taxon>Bacteroidota</taxon>
        <taxon>Saprospiria</taxon>
        <taxon>Saprospirales</taxon>
        <taxon>Lewinellaceae</taxon>
        <taxon>Neolewinella</taxon>
    </lineage>
</organism>
<dbReference type="InterPro" id="IPR055573">
    <property type="entry name" value="DUF7149"/>
</dbReference>
<dbReference type="AlphaFoldDB" id="A0A2S6I8D7"/>
<keyword evidence="3" id="KW-0808">Transferase</keyword>
<accession>A0A2S6I8D7</accession>
<dbReference type="InterPro" id="IPR011639">
    <property type="entry name" value="MethylTrfase_TaqI-like_dom"/>
</dbReference>
<keyword evidence="6" id="KW-0238">DNA-binding</keyword>
<keyword evidence="14" id="KW-1185">Reference proteome</keyword>
<keyword evidence="2 13" id="KW-0489">Methyltransferase</keyword>
<keyword evidence="5" id="KW-0680">Restriction system</keyword>
<keyword evidence="8" id="KW-0175">Coiled coil</keyword>
<evidence type="ECO:0000256" key="4">
    <source>
        <dbReference type="ARBA" id="ARBA00022691"/>
    </source>
</evidence>
<dbReference type="Pfam" id="PF25120">
    <property type="entry name" value="DUF7814"/>
    <property type="match status" value="1"/>
</dbReference>
<dbReference type="Gene3D" id="3.40.50.150">
    <property type="entry name" value="Vaccinia Virus protein VP39"/>
    <property type="match status" value="2"/>
</dbReference>
<evidence type="ECO:0000313" key="13">
    <source>
        <dbReference type="EMBL" id="PPK87755.1"/>
    </source>
</evidence>
<evidence type="ECO:0000259" key="10">
    <source>
        <dbReference type="Pfam" id="PF12950"/>
    </source>
</evidence>
<evidence type="ECO:0000256" key="2">
    <source>
        <dbReference type="ARBA" id="ARBA00022603"/>
    </source>
</evidence>
<dbReference type="InterPro" id="IPR025931">
    <property type="entry name" value="TaqI_C"/>
</dbReference>
<sequence>MTFLRQVWYREADCLVATKGRIDAVIHDGPKAKDPVGVMIEAKRARNSAEMWHPRPGAQTNKALLELVLYFVRERESGNVGIKSLVITDGDQTYLFADRDFERLFWEKKRFRKRLLEIDADPGKTNALAYEHVAAHLAELDDELPCTALKLSDYRKWCEDGREDTDDKLTPLYKLLGPVHLLRRPFANDSNKLDKRFYRELLHIIGLEEVSVDGKGQVKKSGGKKIIRRLPPGERHPASLLENVIDMAGTDKRWRQVPDFPTYGSDQAEREFAVSLELCITWINRILFLKLLESQLVSYHQPSGEPAPATMRSYKFLTPKLIPDFDGLHTLFFKVLAVKPAERQPIVRQFAHVPYLNSSLFEATELEERLLYVHALKDQFELPYHAQTVLRARGRDHTLHYLFAFLDAYDFGGGGGAIQEENKPLINASVLGLIFEKINGYRDGSFYTPGFITEYMCRETIRRATVQKFRDADGPFADFDSDDFGDLASFLGRKYKADEVEAANAVVNSITVCDPAVGSGHFLVSALNELIAVKAELGILGGGSAGATFNRDIQASVENDELLLTYRSDGRPFEYRVREDSHGRLQVDDTVQLVQRTLFQEKRTLIENCLFGVDINPNSVKICRLRLWIELLKHAYYGVNERRTELVNGQPIHSSTNSPIQSLETLPNIDINIKQGNSLVSRFALDDDLKGALAESDRFTLDSYRVAVATYHRATGPDEKRELLELIDAIKGNFQSHIGRNDKRVVALSKARGKLQQLEGLLEVGDLFGSVDEKKVRKEIKPLKAKVDKLQTEIEGVKNNAIYRDAFEWRFEFPAVLGADGEFLGFDVVVVNPPYIRQEELGDQKEYLQSRFKVYSGTADLLVYFIELGMNNLRPGGQFSFIISNKFMRAGFGKTLRKHLGDYRIVELIDFGDLQVFDGATTYPVIISMENRAPERTFRAMNVPELDPSRFRDQLHEHQFDSLQAELTEDGWNLADVKTQRLLEKLRNTGVPLGEYVNGEIYYGIKTGYNEAFVIDLATRDRLIAEDPKGAEVIKPFLAGRDVKRYVPPVADKYLILFEKGWTYAHGDPKISEQDGFALLQQEYPAVAGWLSEYEERAKQRYDQGDFWWELRACDYYDKFKSEKIIYQIFQVKPVFTFDSSEFYSNNATYIASNVDHKLLGILNSKLGWFQIQMFCTSIQNGYQLIFKYFERLQIPMSNADNLSKKVQEVLTQKSQDPQADTTALEAEIDVLVYRLYGLTYAEVLVVDPGFGMSEEEYLAPEQEVENEGHGE</sequence>
<evidence type="ECO:0000256" key="3">
    <source>
        <dbReference type="ARBA" id="ARBA00022679"/>
    </source>
</evidence>
<protein>
    <recommendedName>
        <fullName evidence="1">site-specific DNA-methyltransferase (adenine-specific)</fullName>
        <ecNumber evidence="1">2.1.1.72</ecNumber>
    </recommendedName>
</protein>
<dbReference type="PANTHER" id="PTHR33841">
    <property type="entry name" value="DNA METHYLTRANSFERASE YEEA-RELATED"/>
    <property type="match status" value="1"/>
</dbReference>
<dbReference type="EC" id="2.1.1.72" evidence="1"/>
<evidence type="ECO:0000259" key="12">
    <source>
        <dbReference type="Pfam" id="PF25120"/>
    </source>
</evidence>
<dbReference type="PROSITE" id="PS00092">
    <property type="entry name" value="N6_MTASE"/>
    <property type="match status" value="1"/>
</dbReference>
<dbReference type="GO" id="GO:0009307">
    <property type="term" value="P:DNA restriction-modification system"/>
    <property type="evidence" value="ECO:0007669"/>
    <property type="project" value="UniProtKB-KW"/>
</dbReference>
<feature type="domain" description="DUF7814" evidence="12">
    <location>
        <begin position="190"/>
        <end position="426"/>
    </location>
</feature>
<dbReference type="Proteomes" id="UP000237662">
    <property type="component" value="Unassembled WGS sequence"/>
</dbReference>
<evidence type="ECO:0000256" key="6">
    <source>
        <dbReference type="ARBA" id="ARBA00023125"/>
    </source>
</evidence>
<comment type="catalytic activity">
    <reaction evidence="7">
        <text>a 2'-deoxyadenosine in DNA + S-adenosyl-L-methionine = an N(6)-methyl-2'-deoxyadenosine in DNA + S-adenosyl-L-homocysteine + H(+)</text>
        <dbReference type="Rhea" id="RHEA:15197"/>
        <dbReference type="Rhea" id="RHEA-COMP:12418"/>
        <dbReference type="Rhea" id="RHEA-COMP:12419"/>
        <dbReference type="ChEBI" id="CHEBI:15378"/>
        <dbReference type="ChEBI" id="CHEBI:57856"/>
        <dbReference type="ChEBI" id="CHEBI:59789"/>
        <dbReference type="ChEBI" id="CHEBI:90615"/>
        <dbReference type="ChEBI" id="CHEBI:90616"/>
        <dbReference type="EC" id="2.1.1.72"/>
    </reaction>
</comment>